<dbReference type="RefSeq" id="WP_047879863.1">
    <property type="nucleotide sequence ID" value="NZ_LDOT01000023.1"/>
</dbReference>
<dbReference type="InterPro" id="IPR000182">
    <property type="entry name" value="GNAT_dom"/>
</dbReference>
<dbReference type="InterPro" id="IPR041496">
    <property type="entry name" value="YitH/HolE_GNAT"/>
</dbReference>
<dbReference type="PANTHER" id="PTHR47237:SF1">
    <property type="entry name" value="SLL0310 PROTEIN"/>
    <property type="match status" value="1"/>
</dbReference>
<dbReference type="InterPro" id="IPR016181">
    <property type="entry name" value="Acyl_CoA_acyltransferase"/>
</dbReference>
<dbReference type="PROSITE" id="PS51186">
    <property type="entry name" value="GNAT"/>
    <property type="match status" value="1"/>
</dbReference>
<dbReference type="InterPro" id="IPR052729">
    <property type="entry name" value="Acyl/Acetyltrans_Enzymes"/>
</dbReference>
<dbReference type="CDD" id="cd04301">
    <property type="entry name" value="NAT_SF"/>
    <property type="match status" value="1"/>
</dbReference>
<keyword evidence="3" id="KW-1185">Reference proteome</keyword>
<organism evidence="2 3">
    <name type="scientific">Photobacterium aquae</name>
    <dbReference type="NCBI Taxonomy" id="1195763"/>
    <lineage>
        <taxon>Bacteria</taxon>
        <taxon>Pseudomonadati</taxon>
        <taxon>Pseudomonadota</taxon>
        <taxon>Gammaproteobacteria</taxon>
        <taxon>Vibrionales</taxon>
        <taxon>Vibrionaceae</taxon>
        <taxon>Photobacterium</taxon>
    </lineage>
</organism>
<reference evidence="2 3" key="1">
    <citation type="submission" date="2015-05" db="EMBL/GenBank/DDBJ databases">
        <title>Photobacterium galathea sp. nov.</title>
        <authorList>
            <person name="Machado H."/>
            <person name="Gram L."/>
        </authorList>
    </citation>
    <scope>NUCLEOTIDE SEQUENCE [LARGE SCALE GENOMIC DNA]</scope>
    <source>
        <strain evidence="2 3">CGMCC 1.12159</strain>
    </source>
</reference>
<dbReference type="Pfam" id="PF00583">
    <property type="entry name" value="Acetyltransf_1"/>
    <property type="match status" value="1"/>
</dbReference>
<feature type="domain" description="N-acetyltransferase" evidence="1">
    <location>
        <begin position="6"/>
        <end position="146"/>
    </location>
</feature>
<sequence>MEKSGYQIRVMSKEDLSLAVEWAAEEGWNPGLHDAASFFAADPNGFLMGYLNGEPISSISVVKYSNGFGFLGFYIVKPEYRGKGYGLAIWQAGLEYLAGCNIGLDGVVDQQANYRRSGFSLAYGNIRFEGLGGGVAPEQADIIPIDEAHFNEVLCYDSAFFPASRDVFLRHWLNQRESVALAIRRGGKLAGYGVIRPCREGYKIGPLFADDVALAEDLFLALRAKASAYDPVYLDVPESNHAGVALAGKYEMEPVFTTARMYTGEFPDISVERTFGVTTFELG</sequence>
<dbReference type="GO" id="GO:0016747">
    <property type="term" value="F:acyltransferase activity, transferring groups other than amino-acyl groups"/>
    <property type="evidence" value="ECO:0007669"/>
    <property type="project" value="InterPro"/>
</dbReference>
<dbReference type="OrthoDB" id="20916at2"/>
<dbReference type="EMBL" id="LDOT01000023">
    <property type="protein sequence ID" value="KLV04093.1"/>
    <property type="molecule type" value="Genomic_DNA"/>
</dbReference>
<evidence type="ECO:0000313" key="3">
    <source>
        <dbReference type="Proteomes" id="UP000036097"/>
    </source>
</evidence>
<dbReference type="STRING" id="1195763.ABT56_15890"/>
<name>A0A0J1GWJ7_9GAMM</name>
<keyword evidence="2" id="KW-0808">Transferase</keyword>
<accession>A0A0J1GWJ7</accession>
<comment type="caution">
    <text evidence="2">The sequence shown here is derived from an EMBL/GenBank/DDBJ whole genome shotgun (WGS) entry which is preliminary data.</text>
</comment>
<dbReference type="AlphaFoldDB" id="A0A0J1GWJ7"/>
<dbReference type="SUPFAM" id="SSF55729">
    <property type="entry name" value="Acyl-CoA N-acyltransferases (Nat)"/>
    <property type="match status" value="1"/>
</dbReference>
<evidence type="ECO:0000313" key="2">
    <source>
        <dbReference type="EMBL" id="KLV04093.1"/>
    </source>
</evidence>
<dbReference type="PATRIC" id="fig|1195763.3.peg.3386"/>
<proteinExistence type="predicted"/>
<dbReference type="Gene3D" id="3.40.630.30">
    <property type="match status" value="1"/>
</dbReference>
<dbReference type="Proteomes" id="UP000036097">
    <property type="component" value="Unassembled WGS sequence"/>
</dbReference>
<protein>
    <submittedName>
        <fullName evidence="2">GCN5 family acetyltransferase</fullName>
    </submittedName>
</protein>
<dbReference type="Pfam" id="PF18014">
    <property type="entry name" value="Acetyltransf_18"/>
    <property type="match status" value="1"/>
</dbReference>
<gene>
    <name evidence="2" type="ORF">ABT56_15890</name>
</gene>
<evidence type="ECO:0000259" key="1">
    <source>
        <dbReference type="PROSITE" id="PS51186"/>
    </source>
</evidence>
<dbReference type="Gene3D" id="3.40.630.90">
    <property type="match status" value="1"/>
</dbReference>
<dbReference type="PANTHER" id="PTHR47237">
    <property type="entry name" value="SLL0310 PROTEIN"/>
    <property type="match status" value="1"/>
</dbReference>